<dbReference type="PANTHER" id="PTHR37984:SF5">
    <property type="entry name" value="PROTEIN NYNRIN-LIKE"/>
    <property type="match status" value="1"/>
</dbReference>
<sequence>MDFISGSKIILDLDRKSLAIPDSQIDKVVKTIEEGGKVEIDLSKIRLEEKQKQELGANDVAKTAITKVPVLKLPDLKMPFELFTDASSIVVGAVLNQEQRPVVFAFRTLRGAEKNYTVTERECLTVNDQIGMELAEFNIESEHRSGTQNAVADVLSRNPVENIGEKVNCAIIRDLVLSSRDQLIEEPKTDPELGHIYRYLENPKDTSVNATICENWSRDFRLIEGLLFYPKYATSLGEIGVYVPKSLRNEIMREFLDKPVSSHFGRFKTRVSIK</sequence>
<dbReference type="InterPro" id="IPR041577">
    <property type="entry name" value="RT_RNaseH_2"/>
</dbReference>
<keyword evidence="1" id="KW-0511">Multifunctional enzyme</keyword>
<organism evidence="3 4">
    <name type="scientific">Trichonephila clavipes</name>
    <name type="common">Golden silk orbweaver</name>
    <name type="synonym">Nephila clavipes</name>
    <dbReference type="NCBI Taxonomy" id="2585209"/>
    <lineage>
        <taxon>Eukaryota</taxon>
        <taxon>Metazoa</taxon>
        <taxon>Ecdysozoa</taxon>
        <taxon>Arthropoda</taxon>
        <taxon>Chelicerata</taxon>
        <taxon>Arachnida</taxon>
        <taxon>Araneae</taxon>
        <taxon>Araneomorphae</taxon>
        <taxon>Entelegynae</taxon>
        <taxon>Araneoidea</taxon>
        <taxon>Nephilidae</taxon>
        <taxon>Trichonephila</taxon>
    </lineage>
</organism>
<name>A0A8X6R424_TRICX</name>
<protein>
    <recommendedName>
        <fullName evidence="2">Reverse transcriptase/retrotransposon-derived protein RNase H-like domain-containing protein</fullName>
    </recommendedName>
</protein>
<evidence type="ECO:0000313" key="4">
    <source>
        <dbReference type="Proteomes" id="UP000887159"/>
    </source>
</evidence>
<dbReference type="GO" id="GO:0071897">
    <property type="term" value="P:DNA biosynthetic process"/>
    <property type="evidence" value="ECO:0007669"/>
    <property type="project" value="UniProtKB-ARBA"/>
</dbReference>
<dbReference type="EMBL" id="BMAU01021046">
    <property type="protein sequence ID" value="GFX88031.1"/>
    <property type="molecule type" value="Genomic_DNA"/>
</dbReference>
<dbReference type="AlphaFoldDB" id="A0A8X6R424"/>
<dbReference type="SUPFAM" id="SSF56672">
    <property type="entry name" value="DNA/RNA polymerases"/>
    <property type="match status" value="1"/>
</dbReference>
<proteinExistence type="predicted"/>
<dbReference type="Proteomes" id="UP000887159">
    <property type="component" value="Unassembled WGS sequence"/>
</dbReference>
<dbReference type="Pfam" id="PF17919">
    <property type="entry name" value="RT_RNaseH_2"/>
    <property type="match status" value="1"/>
</dbReference>
<dbReference type="GO" id="GO:0003824">
    <property type="term" value="F:catalytic activity"/>
    <property type="evidence" value="ECO:0007669"/>
    <property type="project" value="UniProtKB-KW"/>
</dbReference>
<comment type="caution">
    <text evidence="3">The sequence shown here is derived from an EMBL/GenBank/DDBJ whole genome shotgun (WGS) entry which is preliminary data.</text>
</comment>
<evidence type="ECO:0000313" key="3">
    <source>
        <dbReference type="EMBL" id="GFX88031.1"/>
    </source>
</evidence>
<dbReference type="InterPro" id="IPR050951">
    <property type="entry name" value="Retrovirus_Pol_polyprotein"/>
</dbReference>
<gene>
    <name evidence="3" type="ORF">TNCV_158491</name>
</gene>
<evidence type="ECO:0000256" key="1">
    <source>
        <dbReference type="ARBA" id="ARBA00023268"/>
    </source>
</evidence>
<dbReference type="InterPro" id="IPR043502">
    <property type="entry name" value="DNA/RNA_pol_sf"/>
</dbReference>
<reference evidence="3" key="1">
    <citation type="submission" date="2020-08" db="EMBL/GenBank/DDBJ databases">
        <title>Multicomponent nature underlies the extraordinary mechanical properties of spider dragline silk.</title>
        <authorList>
            <person name="Kono N."/>
            <person name="Nakamura H."/>
            <person name="Mori M."/>
            <person name="Yoshida Y."/>
            <person name="Ohtoshi R."/>
            <person name="Malay A.D."/>
            <person name="Moran D.A.P."/>
            <person name="Tomita M."/>
            <person name="Numata K."/>
            <person name="Arakawa K."/>
        </authorList>
    </citation>
    <scope>NUCLEOTIDE SEQUENCE</scope>
</reference>
<keyword evidence="4" id="KW-1185">Reference proteome</keyword>
<dbReference type="PANTHER" id="PTHR37984">
    <property type="entry name" value="PROTEIN CBG26694"/>
    <property type="match status" value="1"/>
</dbReference>
<accession>A0A8X6R424</accession>
<evidence type="ECO:0000259" key="2">
    <source>
        <dbReference type="Pfam" id="PF17919"/>
    </source>
</evidence>
<feature type="domain" description="Reverse transcriptase/retrotransposon-derived protein RNase H-like" evidence="2">
    <location>
        <begin position="59"/>
        <end position="126"/>
    </location>
</feature>